<organism evidence="3 5">
    <name type="scientific">Streptomyces caniscabiei</name>
    <dbReference type="NCBI Taxonomy" id="2746961"/>
    <lineage>
        <taxon>Bacteria</taxon>
        <taxon>Bacillati</taxon>
        <taxon>Actinomycetota</taxon>
        <taxon>Actinomycetes</taxon>
        <taxon>Kitasatosporales</taxon>
        <taxon>Streptomycetaceae</taxon>
        <taxon>Streptomyces</taxon>
    </lineage>
</organism>
<dbReference type="EMBL" id="JACYXT010000002">
    <property type="protein sequence ID" value="MBD9722756.1"/>
    <property type="molecule type" value="Genomic_DNA"/>
</dbReference>
<dbReference type="Proteomes" id="UP001282474">
    <property type="component" value="Unassembled WGS sequence"/>
</dbReference>
<evidence type="ECO:0000256" key="1">
    <source>
        <dbReference type="SAM" id="MobiDB-lite"/>
    </source>
</evidence>
<keyword evidence="6" id="KW-1185">Reference proteome</keyword>
<feature type="domain" description="TniQ" evidence="2">
    <location>
        <begin position="6"/>
        <end position="145"/>
    </location>
</feature>
<dbReference type="GeneID" id="79930816"/>
<reference evidence="3" key="1">
    <citation type="submission" date="2020-09" db="EMBL/GenBank/DDBJ databases">
        <title>Streptomyces canutascabiei sp. nov., which causes potato common scab and is distributed across the world.</title>
        <authorList>
            <person name="Nguyen H.P."/>
            <person name="Weisberg A.J."/>
            <person name="Chang J.H."/>
            <person name="Clarke C.R."/>
        </authorList>
    </citation>
    <scope>NUCLEOTIDE SEQUENCE</scope>
    <source>
        <strain evidence="3">ID-01-6.2a</strain>
    </source>
</reference>
<evidence type="ECO:0000313" key="4">
    <source>
        <dbReference type="EMBL" id="MDX3037743.1"/>
    </source>
</evidence>
<dbReference type="AlphaFoldDB" id="A0A927QDX0"/>
<evidence type="ECO:0000313" key="6">
    <source>
        <dbReference type="Proteomes" id="UP001282474"/>
    </source>
</evidence>
<feature type="region of interest" description="Disordered" evidence="1">
    <location>
        <begin position="162"/>
        <end position="183"/>
    </location>
</feature>
<dbReference type="RefSeq" id="WP_060880114.1">
    <property type="nucleotide sequence ID" value="NZ_CP119182.1"/>
</dbReference>
<sequence>MRRTLPIRCAPYPGEALDSWLEFIAARLNCPFTDVLNALGLPNRDPAMAALVLPRWAILTTRDELSSITEVTGVGEDVLAGMTLQPFDGHAVVILPEQRRVRPQVLWGKAGSRFCPACLTDSGGRWQITWRLGWSFACTRHQVLLADRCPACQRIPRLRAHPRTQTPRPGWCSSPAPDGGPRPPRCHHPLTDTPVTAIAPDGPVAQTQRLIDTLLQAPGRTVHWPLYGPAGVSLAMVLRDVKALATLVLHHATPEDLRLVAPSDVLDRLERYRAQPLSESAQHPPDARGVNPPSSVTPGDAAAAAVAATTAIRVLRAESIRAAGGAVRWLTDRVTADGRRLYPASLVARSSMVSPVLEAALRCSRETTLIPVARLRHRTTLSSTQSPTARSSRADMLPTALWPAWALRLSPRHADGRPAAQRTDELLTVACLLAGNTTSIQDATRLTGTTFSRHTVSAFLAELTRRRDCAGVLHALILLAEHLDTHGSPIDYARRRALFTACPRLIDPETWLDLQKQLRAAPSLDTRHAQRWIFHTLTGSPPRLAHPDIAPATRSQRAQYERFRWRILPAEHELLHHTARTLLDEHGIDEPVQWTPPSPARALRHLALPGPEPDGITPAQLHQAMPGGGFSIAQLAHTLQTTPAHVIYLLSQHPVDWSGPRFRRTQHTATRVPQWRTWYEQGNVSLQDIADREGTSLAAVRLALIKNGVAMRFSRTQATQL</sequence>
<dbReference type="EMBL" id="JARAWJ010000006">
    <property type="protein sequence ID" value="MDX3037743.1"/>
    <property type="molecule type" value="Genomic_DNA"/>
</dbReference>
<accession>A0A927QDX0</accession>
<dbReference type="Proteomes" id="UP000661025">
    <property type="component" value="Unassembled WGS sequence"/>
</dbReference>
<protein>
    <submittedName>
        <fullName evidence="3">TniQ family protein</fullName>
    </submittedName>
</protein>
<reference evidence="4 6" key="2">
    <citation type="journal article" date="2023" name="Microb. Genom.">
        <title>Mesoterricola silvestris gen. nov., sp. nov., Mesoterricola sediminis sp. nov., Geothrix oryzae sp. nov., Geothrix edaphica sp. nov., Geothrix rubra sp. nov., and Geothrix limicola sp. nov., six novel members of Acidobacteriota isolated from soils.</title>
        <authorList>
            <person name="Weisberg A.J."/>
            <person name="Pearce E."/>
            <person name="Kramer C.G."/>
            <person name="Chang J.H."/>
            <person name="Clarke C.R."/>
        </authorList>
    </citation>
    <scope>NUCLEOTIDE SEQUENCE [LARGE SCALE GENOMIC DNA]</scope>
    <source>
        <strain evidence="4 6">NE20-4-1</strain>
    </source>
</reference>
<evidence type="ECO:0000259" key="2">
    <source>
        <dbReference type="Pfam" id="PF06527"/>
    </source>
</evidence>
<evidence type="ECO:0000313" key="3">
    <source>
        <dbReference type="EMBL" id="MBD9722756.1"/>
    </source>
</evidence>
<dbReference type="Pfam" id="PF06527">
    <property type="entry name" value="TniQ"/>
    <property type="match status" value="1"/>
</dbReference>
<evidence type="ECO:0000313" key="5">
    <source>
        <dbReference type="Proteomes" id="UP000661025"/>
    </source>
</evidence>
<feature type="region of interest" description="Disordered" evidence="1">
    <location>
        <begin position="276"/>
        <end position="299"/>
    </location>
</feature>
<comment type="caution">
    <text evidence="3">The sequence shown here is derived from an EMBL/GenBank/DDBJ whole genome shotgun (WGS) entry which is preliminary data.</text>
</comment>
<proteinExistence type="predicted"/>
<gene>
    <name evidence="3" type="ORF">IHE70_05780</name>
    <name evidence="4" type="ORF">PV383_11255</name>
</gene>
<dbReference type="InterPro" id="IPR009492">
    <property type="entry name" value="TniQ"/>
</dbReference>
<name>A0A927QDX0_9ACTN</name>